<evidence type="ECO:0000256" key="8">
    <source>
        <dbReference type="ARBA" id="ARBA00051245"/>
    </source>
</evidence>
<feature type="compositionally biased region" description="Basic and acidic residues" evidence="9">
    <location>
        <begin position="34"/>
        <end position="46"/>
    </location>
</feature>
<evidence type="ECO:0000313" key="11">
    <source>
        <dbReference type="EMBL" id="QBQ54476.1"/>
    </source>
</evidence>
<dbReference type="NCBIfam" id="TIGR03018">
    <property type="entry name" value="pepcterm_TyrKin"/>
    <property type="match status" value="1"/>
</dbReference>
<dbReference type="GO" id="GO:0005886">
    <property type="term" value="C:plasma membrane"/>
    <property type="evidence" value="ECO:0007669"/>
    <property type="project" value="TreeGrafter"/>
</dbReference>
<keyword evidence="6" id="KW-0067">ATP-binding</keyword>
<evidence type="ECO:0000256" key="6">
    <source>
        <dbReference type="ARBA" id="ARBA00022840"/>
    </source>
</evidence>
<accession>A0A4P7C129</accession>
<dbReference type="KEGG" id="nwr:E3U44_08120"/>
<comment type="similarity">
    <text evidence="1">Belongs to the CpsD/CapB family.</text>
</comment>
<organism evidence="11 12">
    <name type="scientific">Nitrosococcus wardiae</name>
    <dbReference type="NCBI Taxonomy" id="1814290"/>
    <lineage>
        <taxon>Bacteria</taxon>
        <taxon>Pseudomonadati</taxon>
        <taxon>Pseudomonadota</taxon>
        <taxon>Gammaproteobacteria</taxon>
        <taxon>Chromatiales</taxon>
        <taxon>Chromatiaceae</taxon>
        <taxon>Nitrosococcus</taxon>
    </lineage>
</organism>
<reference evidence="11 12" key="1">
    <citation type="submission" date="2019-03" db="EMBL/GenBank/DDBJ databases">
        <title>The genome sequence of Nitrosococcus wardiae strain D1FHST reveals the archetypal metabolic capacity of ammonia-oxidizing Gammaproteobacteria.</title>
        <authorList>
            <person name="Wang L."/>
            <person name="Lim C.K."/>
            <person name="Hanson T.E."/>
            <person name="Dang H."/>
            <person name="Klotz M.G."/>
        </authorList>
    </citation>
    <scope>NUCLEOTIDE SEQUENCE [LARGE SCALE GENOMIC DNA]</scope>
    <source>
        <strain evidence="11 12">D1FHS</strain>
    </source>
</reference>
<comment type="catalytic activity">
    <reaction evidence="8">
        <text>L-tyrosyl-[protein] + ATP = O-phospho-L-tyrosyl-[protein] + ADP + H(+)</text>
        <dbReference type="Rhea" id="RHEA:10596"/>
        <dbReference type="Rhea" id="RHEA-COMP:10136"/>
        <dbReference type="Rhea" id="RHEA-COMP:20101"/>
        <dbReference type="ChEBI" id="CHEBI:15378"/>
        <dbReference type="ChEBI" id="CHEBI:30616"/>
        <dbReference type="ChEBI" id="CHEBI:46858"/>
        <dbReference type="ChEBI" id="CHEBI:61978"/>
        <dbReference type="ChEBI" id="CHEBI:456216"/>
        <dbReference type="EC" id="2.7.10.2"/>
    </reaction>
</comment>
<dbReference type="CDD" id="cd05387">
    <property type="entry name" value="BY-kinase"/>
    <property type="match status" value="1"/>
</dbReference>
<dbReference type="EC" id="2.7.10.2" evidence="2"/>
<evidence type="ECO:0000256" key="2">
    <source>
        <dbReference type="ARBA" id="ARBA00011903"/>
    </source>
</evidence>
<evidence type="ECO:0000256" key="3">
    <source>
        <dbReference type="ARBA" id="ARBA00022679"/>
    </source>
</evidence>
<dbReference type="OrthoDB" id="9775724at2"/>
<evidence type="ECO:0000256" key="1">
    <source>
        <dbReference type="ARBA" id="ARBA00007316"/>
    </source>
</evidence>
<evidence type="ECO:0000259" key="10">
    <source>
        <dbReference type="Pfam" id="PF13614"/>
    </source>
</evidence>
<keyword evidence="5 11" id="KW-0418">Kinase</keyword>
<feature type="region of interest" description="Disordered" evidence="9">
    <location>
        <begin position="1"/>
        <end position="52"/>
    </location>
</feature>
<dbReference type="InterPro" id="IPR005702">
    <property type="entry name" value="Wzc-like_C"/>
</dbReference>
<dbReference type="InterPro" id="IPR050445">
    <property type="entry name" value="Bact_polysacc_biosynth/exp"/>
</dbReference>
<evidence type="ECO:0000256" key="5">
    <source>
        <dbReference type="ARBA" id="ARBA00022777"/>
    </source>
</evidence>
<protein>
    <recommendedName>
        <fullName evidence="2">non-specific protein-tyrosine kinase</fullName>
        <ecNumber evidence="2">2.7.10.2</ecNumber>
    </recommendedName>
</protein>
<dbReference type="Proteomes" id="UP000294325">
    <property type="component" value="Chromosome"/>
</dbReference>
<evidence type="ECO:0000256" key="4">
    <source>
        <dbReference type="ARBA" id="ARBA00022741"/>
    </source>
</evidence>
<dbReference type="RefSeq" id="WP_134357673.1">
    <property type="nucleotide sequence ID" value="NZ_CP038033.1"/>
</dbReference>
<dbReference type="GO" id="GO:0004713">
    <property type="term" value="F:protein tyrosine kinase activity"/>
    <property type="evidence" value="ECO:0007669"/>
    <property type="project" value="TreeGrafter"/>
</dbReference>
<keyword evidence="3" id="KW-0808">Transferase</keyword>
<name>A0A4P7C129_9GAMM</name>
<keyword evidence="7" id="KW-0829">Tyrosine-protein kinase</keyword>
<dbReference type="InterPro" id="IPR025669">
    <property type="entry name" value="AAA_dom"/>
</dbReference>
<dbReference type="PANTHER" id="PTHR32309:SF13">
    <property type="entry name" value="FERRIC ENTEROBACTIN TRANSPORT PROTEIN FEPE"/>
    <property type="match status" value="1"/>
</dbReference>
<dbReference type="EMBL" id="CP038033">
    <property type="protein sequence ID" value="QBQ54476.1"/>
    <property type="molecule type" value="Genomic_DNA"/>
</dbReference>
<dbReference type="AlphaFoldDB" id="A0A4P7C129"/>
<dbReference type="Pfam" id="PF13614">
    <property type="entry name" value="AAA_31"/>
    <property type="match status" value="1"/>
</dbReference>
<dbReference type="PANTHER" id="PTHR32309">
    <property type="entry name" value="TYROSINE-PROTEIN KINASE"/>
    <property type="match status" value="1"/>
</dbReference>
<sequence length="294" mass="32854">MDSIEKAMQRMDAGLGEEVSAGDKSSPFRSMKRGITEDTPTHEAPSKSRSKTLQLDLEMLRTRGFVTPDLPRSRAAEEYRLLKRPILKRALGHKLAPESERSNLIMVTSAVAGEGKTFNTFNLAMSMVMEYDHTVLLIDADLLKPQLTRTLGLEGQRGLVDVLLHPELDLGEVMIRTDIPNFSVVPAGQSHSRTTELLASQQMDKLAEEISRRYPERIVIFDTSPLLATSQPSVLAHIVGQIVLVVEAEHTPQRAVVEALSLLDRSKPIWMVLNKSRELFGSGTSDRYYYYGYS</sequence>
<feature type="domain" description="AAA" evidence="10">
    <location>
        <begin position="104"/>
        <end position="236"/>
    </location>
</feature>
<dbReference type="InterPro" id="IPR027417">
    <property type="entry name" value="P-loop_NTPase"/>
</dbReference>
<keyword evidence="4" id="KW-0547">Nucleotide-binding</keyword>
<evidence type="ECO:0000256" key="9">
    <source>
        <dbReference type="SAM" id="MobiDB-lite"/>
    </source>
</evidence>
<dbReference type="Gene3D" id="3.40.50.300">
    <property type="entry name" value="P-loop containing nucleotide triphosphate hydrolases"/>
    <property type="match status" value="1"/>
</dbReference>
<keyword evidence="12" id="KW-1185">Reference proteome</keyword>
<dbReference type="SUPFAM" id="SSF52540">
    <property type="entry name" value="P-loop containing nucleoside triphosphate hydrolases"/>
    <property type="match status" value="1"/>
</dbReference>
<gene>
    <name evidence="11" type="ORF">E3U44_08120</name>
</gene>
<evidence type="ECO:0000256" key="7">
    <source>
        <dbReference type="ARBA" id="ARBA00023137"/>
    </source>
</evidence>
<evidence type="ECO:0000313" key="12">
    <source>
        <dbReference type="Proteomes" id="UP000294325"/>
    </source>
</evidence>
<proteinExistence type="inferred from homology"/>